<keyword evidence="11 20" id="KW-1133">Transmembrane helix</keyword>
<dbReference type="Gene3D" id="2.90.10.10">
    <property type="entry name" value="Bulb-type lectin domain"/>
    <property type="match status" value="2"/>
</dbReference>
<evidence type="ECO:0000256" key="10">
    <source>
        <dbReference type="ARBA" id="ARBA00022840"/>
    </source>
</evidence>
<keyword evidence="15" id="KW-0325">Glycoprotein</keyword>
<organism evidence="24 25">
    <name type="scientific">Turnera subulata</name>
    <dbReference type="NCBI Taxonomy" id="218843"/>
    <lineage>
        <taxon>Eukaryota</taxon>
        <taxon>Viridiplantae</taxon>
        <taxon>Streptophyta</taxon>
        <taxon>Embryophyta</taxon>
        <taxon>Tracheophyta</taxon>
        <taxon>Spermatophyta</taxon>
        <taxon>Magnoliopsida</taxon>
        <taxon>eudicotyledons</taxon>
        <taxon>Gunneridae</taxon>
        <taxon>Pentapetalae</taxon>
        <taxon>rosids</taxon>
        <taxon>fabids</taxon>
        <taxon>Malpighiales</taxon>
        <taxon>Passifloraceae</taxon>
        <taxon>Turnera</taxon>
    </lineage>
</organism>
<evidence type="ECO:0000256" key="7">
    <source>
        <dbReference type="ARBA" id="ARBA00022734"/>
    </source>
</evidence>
<keyword evidence="5 20" id="KW-0812">Transmembrane</keyword>
<evidence type="ECO:0000313" key="25">
    <source>
        <dbReference type="Proteomes" id="UP001141552"/>
    </source>
</evidence>
<evidence type="ECO:0000256" key="8">
    <source>
        <dbReference type="ARBA" id="ARBA00022741"/>
    </source>
</evidence>
<dbReference type="Pfam" id="PF00069">
    <property type="entry name" value="Pkinase"/>
    <property type="match status" value="1"/>
</dbReference>
<dbReference type="InterPro" id="IPR011009">
    <property type="entry name" value="Kinase-like_dom_sf"/>
</dbReference>
<dbReference type="InterPro" id="IPR008271">
    <property type="entry name" value="Ser/Thr_kinase_AS"/>
</dbReference>
<dbReference type="SUPFAM" id="SSF51110">
    <property type="entry name" value="alpha-D-mannose-specific plant lectins"/>
    <property type="match status" value="1"/>
</dbReference>
<feature type="domain" description="Protein kinase" evidence="22">
    <location>
        <begin position="524"/>
        <end position="797"/>
    </location>
</feature>
<feature type="binding site" evidence="19">
    <location>
        <position position="555"/>
    </location>
    <ligand>
        <name>ATP</name>
        <dbReference type="ChEBI" id="CHEBI:30616"/>
    </ligand>
</feature>
<dbReference type="FunFam" id="1.10.510.10:FF:000237">
    <property type="entry name" value="G-type lectin S-receptor-like serine/threonine-protein kinase"/>
    <property type="match status" value="1"/>
</dbReference>
<feature type="chain" id="PRO_5040291112" description="Receptor-like serine/threonine-protein kinase" evidence="21">
    <location>
        <begin position="32"/>
        <end position="811"/>
    </location>
</feature>
<evidence type="ECO:0000256" key="6">
    <source>
        <dbReference type="ARBA" id="ARBA00022729"/>
    </source>
</evidence>
<keyword evidence="9 18" id="KW-0418">Kinase</keyword>
<dbReference type="Gene3D" id="3.30.200.20">
    <property type="entry name" value="Phosphorylase Kinase, domain 1"/>
    <property type="match status" value="1"/>
</dbReference>
<evidence type="ECO:0000256" key="15">
    <source>
        <dbReference type="ARBA" id="ARBA00023180"/>
    </source>
</evidence>
<dbReference type="GO" id="GO:0004674">
    <property type="term" value="F:protein serine/threonine kinase activity"/>
    <property type="evidence" value="ECO:0007669"/>
    <property type="project" value="UniProtKB-KW"/>
</dbReference>
<dbReference type="SUPFAM" id="SSF56112">
    <property type="entry name" value="Protein kinase-like (PK-like)"/>
    <property type="match status" value="1"/>
</dbReference>
<evidence type="ECO:0000313" key="24">
    <source>
        <dbReference type="EMBL" id="KAJ4825818.1"/>
    </source>
</evidence>
<evidence type="ECO:0000256" key="14">
    <source>
        <dbReference type="ARBA" id="ARBA00023170"/>
    </source>
</evidence>
<evidence type="ECO:0000256" key="13">
    <source>
        <dbReference type="ARBA" id="ARBA00023157"/>
    </source>
</evidence>
<evidence type="ECO:0000256" key="16">
    <source>
        <dbReference type="ARBA" id="ARBA00047899"/>
    </source>
</evidence>
<evidence type="ECO:0000256" key="19">
    <source>
        <dbReference type="PROSITE-ProRule" id="PRU10141"/>
    </source>
</evidence>
<keyword evidence="14" id="KW-0675">Receptor</keyword>
<reference evidence="24" key="1">
    <citation type="submission" date="2022-02" db="EMBL/GenBank/DDBJ databases">
        <authorList>
            <person name="Henning P.M."/>
            <person name="McCubbin A.G."/>
            <person name="Shore J.S."/>
        </authorList>
    </citation>
    <scope>NUCLEOTIDE SEQUENCE</scope>
    <source>
        <strain evidence="24">F60SS</strain>
        <tissue evidence="24">Leaves</tissue>
    </source>
</reference>
<keyword evidence="10 18" id="KW-0067">ATP-binding</keyword>
<keyword evidence="6 21" id="KW-0732">Signal</keyword>
<dbReference type="PIRSF" id="PIRSF000641">
    <property type="entry name" value="SRK"/>
    <property type="match status" value="1"/>
</dbReference>
<keyword evidence="4 18" id="KW-0808">Transferase</keyword>
<evidence type="ECO:0000256" key="9">
    <source>
        <dbReference type="ARBA" id="ARBA00022777"/>
    </source>
</evidence>
<reference evidence="24" key="2">
    <citation type="journal article" date="2023" name="Plants (Basel)">
        <title>Annotation of the Turnera subulata (Passifloraceae) Draft Genome Reveals the S-Locus Evolved after the Divergence of Turneroideae from Passifloroideae in a Stepwise Manner.</title>
        <authorList>
            <person name="Henning P.M."/>
            <person name="Roalson E.H."/>
            <person name="Mir W."/>
            <person name="McCubbin A.G."/>
            <person name="Shore J.S."/>
        </authorList>
    </citation>
    <scope>NUCLEOTIDE SEQUENCE</scope>
    <source>
        <strain evidence="24">F60SS</strain>
    </source>
</reference>
<evidence type="ECO:0000259" key="23">
    <source>
        <dbReference type="PROSITE" id="PS50927"/>
    </source>
</evidence>
<comment type="subcellular location">
    <subcellularLocation>
        <location evidence="1">Membrane</location>
        <topology evidence="1">Single-pass type I membrane protein</topology>
    </subcellularLocation>
</comment>
<dbReference type="EC" id="2.7.11.1" evidence="18"/>
<dbReference type="GO" id="GO:0030246">
    <property type="term" value="F:carbohydrate binding"/>
    <property type="evidence" value="ECO:0007669"/>
    <property type="project" value="UniProtKB-KW"/>
</dbReference>
<name>A0A9Q0F6H7_9ROSI</name>
<proteinExistence type="inferred from homology"/>
<keyword evidence="25" id="KW-1185">Reference proteome</keyword>
<dbReference type="SMART" id="SM00220">
    <property type="entry name" value="S_TKc"/>
    <property type="match status" value="1"/>
</dbReference>
<evidence type="ECO:0000256" key="12">
    <source>
        <dbReference type="ARBA" id="ARBA00023136"/>
    </source>
</evidence>
<comment type="caution">
    <text evidence="24">The sequence shown here is derived from an EMBL/GenBank/DDBJ whole genome shotgun (WGS) entry which is preliminary data.</text>
</comment>
<dbReference type="PROSITE" id="PS50011">
    <property type="entry name" value="PROTEIN_KINASE_DOM"/>
    <property type="match status" value="1"/>
</dbReference>
<dbReference type="Gene3D" id="1.10.510.10">
    <property type="entry name" value="Transferase(Phosphotransferase) domain 1"/>
    <property type="match status" value="1"/>
</dbReference>
<dbReference type="EMBL" id="JAKUCV010006803">
    <property type="protein sequence ID" value="KAJ4825818.1"/>
    <property type="molecule type" value="Genomic_DNA"/>
</dbReference>
<feature type="transmembrane region" description="Helical" evidence="20">
    <location>
        <begin position="464"/>
        <end position="492"/>
    </location>
</feature>
<dbReference type="PROSITE" id="PS00107">
    <property type="entry name" value="PROTEIN_KINASE_ATP"/>
    <property type="match status" value="1"/>
</dbReference>
<feature type="signal peptide" evidence="21">
    <location>
        <begin position="1"/>
        <end position="31"/>
    </location>
</feature>
<gene>
    <name evidence="24" type="ORF">Tsubulata_015745</name>
</gene>
<sequence>MRDRTCAGMVLDLAFPIFFLILLLPCSLIRAQNTGAIGINDSVTAGDKRATPWLSPSQDFAFGFRQLANNKDLYLLAIWYNKIPDRTIVWFANGADPAPTNSKVQLTAQQGLVLTTPQGGEIWTSGISMGEAAQGFLNDTGNLVISNSRAEKLWQSFDDPTDTLLPTQTMEQGGRLSSRLSETNYSQGRFQFRLLHDGNAVLNTNNLPTGLAYDAYFWSNTYDTNVSNAGIRVVFNESGYLFVLRANDERVLLTQGRVVSATENYHRATLNFDGVFVLYSHPKNFSGGSGNWSIIRTMPANICTSIRLGMGSGPCGFNSICTLDDDMRPICRCPHESFSLLDPEDKYGGCKPHFPTQYCDDNYSADNFDLVELTNTDWPQTDYETYSPYNIEECTKACLQDCFCNVAIFGEGTCWKKKLPLSFGRQDTSVNRKAFIKVRKGNFTLPPASPFPPFPYPKKKEDALVLPVLLGTSVFANFLLVGLVSFCFAFFYRKKLSRNAPPVERSVQSNLRCFSFKELAVATDGFTEELGRGSFGTVYKGFIELGARIPVAVKKLDRVVQESEKEFKTEVEVIGQTYHKNLVRLIGFCEEGEHRLLVYEFLSSGSLSSFLFGAMKLSWNQRTEIALGIARGLLYLHEECSTQIIHCDIKPQNILLDEYYDAKIADFGLAKLLFLDQSKTYTNIRGTKGYVASEWFRNMPITAKVDVYSFGVLLLEIVSCQKSVETERNGEGKILTYWAYDCYQEGRIEALVENDEEALNDMRRLDRFVTVAIWCIQEDPTLRPTMKMVMLMLEDIIQVPVPPCPFPFTTT</sequence>
<evidence type="ECO:0000256" key="5">
    <source>
        <dbReference type="ARBA" id="ARBA00022692"/>
    </source>
</evidence>
<keyword evidence="7" id="KW-0430">Lectin</keyword>
<keyword evidence="2 18" id="KW-0723">Serine/threonine-protein kinase</keyword>
<dbReference type="PROSITE" id="PS50927">
    <property type="entry name" value="BULB_LECTIN"/>
    <property type="match status" value="1"/>
</dbReference>
<protein>
    <recommendedName>
        <fullName evidence="18">Receptor-like serine/threonine-protein kinase</fullName>
        <ecNumber evidence="18">2.7.11.1</ecNumber>
    </recommendedName>
</protein>
<dbReference type="Pfam" id="PF01453">
    <property type="entry name" value="B_lectin"/>
    <property type="match status" value="1"/>
</dbReference>
<evidence type="ECO:0000256" key="20">
    <source>
        <dbReference type="SAM" id="Phobius"/>
    </source>
</evidence>
<dbReference type="Proteomes" id="UP001141552">
    <property type="component" value="Unassembled WGS sequence"/>
</dbReference>
<dbReference type="FunFam" id="2.90.10.10:FF:000013">
    <property type="entry name" value="G-type lectin S-receptor-like serine/threonine-protein kinase LECRK1"/>
    <property type="match status" value="1"/>
</dbReference>
<evidence type="ECO:0000256" key="1">
    <source>
        <dbReference type="ARBA" id="ARBA00004479"/>
    </source>
</evidence>
<evidence type="ECO:0000256" key="17">
    <source>
        <dbReference type="ARBA" id="ARBA00048679"/>
    </source>
</evidence>
<dbReference type="FunFam" id="3.30.200.20:FF:000059">
    <property type="entry name" value="S-receptor-like serine/threonine-protein kinase"/>
    <property type="match status" value="1"/>
</dbReference>
<accession>A0A9Q0F6H7</accession>
<feature type="domain" description="Bulb-type lectin" evidence="23">
    <location>
        <begin position="34"/>
        <end position="158"/>
    </location>
</feature>
<dbReference type="InterPro" id="IPR000719">
    <property type="entry name" value="Prot_kinase_dom"/>
</dbReference>
<dbReference type="PANTHER" id="PTHR47976:SF15">
    <property type="entry name" value="G-TYPE LECTIN S-RECEPTOR-LIKE SERINE_THREONINE-PROTEIN KINASE RLK1"/>
    <property type="match status" value="1"/>
</dbReference>
<evidence type="ECO:0000256" key="18">
    <source>
        <dbReference type="PIRNR" id="PIRNR000641"/>
    </source>
</evidence>
<dbReference type="InterPro" id="IPR017441">
    <property type="entry name" value="Protein_kinase_ATP_BS"/>
</dbReference>
<dbReference type="AlphaFoldDB" id="A0A9Q0F6H7"/>
<dbReference type="GO" id="GO:0005524">
    <property type="term" value="F:ATP binding"/>
    <property type="evidence" value="ECO:0007669"/>
    <property type="project" value="UniProtKB-UniRule"/>
</dbReference>
<comment type="catalytic activity">
    <reaction evidence="16 18">
        <text>L-threonyl-[protein] + ATP = O-phospho-L-threonyl-[protein] + ADP + H(+)</text>
        <dbReference type="Rhea" id="RHEA:46608"/>
        <dbReference type="Rhea" id="RHEA-COMP:11060"/>
        <dbReference type="Rhea" id="RHEA-COMP:11605"/>
        <dbReference type="ChEBI" id="CHEBI:15378"/>
        <dbReference type="ChEBI" id="CHEBI:30013"/>
        <dbReference type="ChEBI" id="CHEBI:30616"/>
        <dbReference type="ChEBI" id="CHEBI:61977"/>
        <dbReference type="ChEBI" id="CHEBI:456216"/>
        <dbReference type="EC" id="2.7.11.1"/>
    </reaction>
</comment>
<dbReference type="PANTHER" id="PTHR47976">
    <property type="entry name" value="G-TYPE LECTIN S-RECEPTOR-LIKE SERINE/THREONINE-PROTEIN KINASE SD2-5"/>
    <property type="match status" value="1"/>
</dbReference>
<dbReference type="InterPro" id="IPR001480">
    <property type="entry name" value="Bulb-type_lectin_dom"/>
</dbReference>
<keyword evidence="13" id="KW-1015">Disulfide bond</keyword>
<dbReference type="InterPro" id="IPR024171">
    <property type="entry name" value="SRK-like_kinase"/>
</dbReference>
<evidence type="ECO:0000256" key="21">
    <source>
        <dbReference type="SAM" id="SignalP"/>
    </source>
</evidence>
<dbReference type="InterPro" id="IPR036426">
    <property type="entry name" value="Bulb-type_lectin_dom_sf"/>
</dbReference>
<dbReference type="SMART" id="SM00108">
    <property type="entry name" value="B_lectin"/>
    <property type="match status" value="1"/>
</dbReference>
<evidence type="ECO:0000256" key="2">
    <source>
        <dbReference type="ARBA" id="ARBA00022527"/>
    </source>
</evidence>
<evidence type="ECO:0000256" key="3">
    <source>
        <dbReference type="ARBA" id="ARBA00022536"/>
    </source>
</evidence>
<dbReference type="InterPro" id="IPR051343">
    <property type="entry name" value="G-type_lectin_kinases/EP1-like"/>
</dbReference>
<dbReference type="GO" id="GO:0016020">
    <property type="term" value="C:membrane"/>
    <property type="evidence" value="ECO:0007669"/>
    <property type="project" value="UniProtKB-SubCell"/>
</dbReference>
<keyword evidence="12 20" id="KW-0472">Membrane</keyword>
<keyword evidence="3" id="KW-0245">EGF-like domain</keyword>
<evidence type="ECO:0000256" key="11">
    <source>
        <dbReference type="ARBA" id="ARBA00022989"/>
    </source>
</evidence>
<keyword evidence="8 18" id="KW-0547">Nucleotide-binding</keyword>
<dbReference type="OrthoDB" id="1930390at2759"/>
<comment type="catalytic activity">
    <reaction evidence="17 18">
        <text>L-seryl-[protein] + ATP = O-phospho-L-seryl-[protein] + ADP + H(+)</text>
        <dbReference type="Rhea" id="RHEA:17989"/>
        <dbReference type="Rhea" id="RHEA-COMP:9863"/>
        <dbReference type="Rhea" id="RHEA-COMP:11604"/>
        <dbReference type="ChEBI" id="CHEBI:15378"/>
        <dbReference type="ChEBI" id="CHEBI:29999"/>
        <dbReference type="ChEBI" id="CHEBI:30616"/>
        <dbReference type="ChEBI" id="CHEBI:83421"/>
        <dbReference type="ChEBI" id="CHEBI:456216"/>
        <dbReference type="EC" id="2.7.11.1"/>
    </reaction>
</comment>
<evidence type="ECO:0000259" key="22">
    <source>
        <dbReference type="PROSITE" id="PS50011"/>
    </source>
</evidence>
<evidence type="ECO:0000256" key="4">
    <source>
        <dbReference type="ARBA" id="ARBA00022679"/>
    </source>
</evidence>
<dbReference type="CDD" id="cd01098">
    <property type="entry name" value="PAN_AP_plant"/>
    <property type="match status" value="1"/>
</dbReference>
<dbReference type="PROSITE" id="PS00108">
    <property type="entry name" value="PROTEIN_KINASE_ST"/>
    <property type="match status" value="1"/>
</dbReference>
<comment type="similarity">
    <text evidence="18">Belongs to the protein kinase superfamily. Ser/Thr protein kinase family.</text>
</comment>